<reference evidence="17" key="1">
    <citation type="submission" date="2025-08" db="UniProtKB">
        <authorList>
            <consortium name="RefSeq"/>
        </authorList>
    </citation>
    <scope>IDENTIFICATION</scope>
    <source>
        <tissue evidence="17">Gonads</tissue>
    </source>
</reference>
<keyword evidence="6" id="KW-0805">Transcription regulation</keyword>
<keyword evidence="10" id="KW-0539">Nucleus</keyword>
<dbReference type="PANTHER" id="PTHR46600:SF1">
    <property type="entry name" value="THAP DOMAIN-CONTAINING PROTEIN 1"/>
    <property type="match status" value="1"/>
</dbReference>
<dbReference type="SMART" id="SM00692">
    <property type="entry name" value="DM3"/>
    <property type="match status" value="1"/>
</dbReference>
<feature type="transmembrane region" description="Helical" evidence="14">
    <location>
        <begin position="21"/>
        <end position="51"/>
    </location>
</feature>
<evidence type="ECO:0000256" key="12">
    <source>
        <dbReference type="PROSITE-ProRule" id="PRU00309"/>
    </source>
</evidence>
<evidence type="ECO:0000256" key="1">
    <source>
        <dbReference type="ARBA" id="ARBA00004642"/>
    </source>
</evidence>
<keyword evidence="14" id="KW-0472">Membrane</keyword>
<keyword evidence="14" id="KW-1133">Transmembrane helix</keyword>
<sequence>MLDRNQRFEKLDIDRNQRYGTICLSIFLIYGFCLYLLFFSFCFYLCVLPVFTNKRGKRKGKEKKNNDWINLCCWHLQKDPKIRKQWVEKCYRKDTFSVKYKRICSKHFKLEDFEDLIKAKLLNFRPVRLKKDAIPSLLLGQFNNDEEKTSARSERALIKERKALVKSILENSTKPKAQAETNPECLILERKALVKSILENSTKPKAQAETNPECLILERKAWVRSHLENLAKSTNQTVGNKKTGCLISERKALVKSILENSTKPKAQAETNPECLILERKAWVRSHLENLAKFTNQTVENKKTGCPIIERNALVRSHLENSVKFSEQAVENSSPECPVSIKSEIDYAENETSEEFTVPPEPERLVGDNKPFIEYPITIKPEIILETSESTDLMVQALQEENQLLKCQVTDLQRKCADLESRVAHTEKQLEEVNSSFNERAKQLYKEVLLANEIDMIVVS</sequence>
<dbReference type="SMART" id="SM00980">
    <property type="entry name" value="THAP"/>
    <property type="match status" value="1"/>
</dbReference>
<dbReference type="RefSeq" id="XP_030766493.1">
    <property type="nucleotide sequence ID" value="XM_030910633.1"/>
</dbReference>
<dbReference type="OrthoDB" id="7331812at2759"/>
<dbReference type="GeneID" id="115890404"/>
<evidence type="ECO:0000256" key="11">
    <source>
        <dbReference type="ARBA" id="ARBA00023306"/>
    </source>
</evidence>
<dbReference type="KEGG" id="soy:115890404"/>
<dbReference type="SUPFAM" id="SSF57716">
    <property type="entry name" value="Glucocorticoid receptor-like (DNA-binding domain)"/>
    <property type="match status" value="1"/>
</dbReference>
<evidence type="ECO:0000256" key="9">
    <source>
        <dbReference type="ARBA" id="ARBA00023163"/>
    </source>
</evidence>
<dbReference type="GO" id="GO:0008270">
    <property type="term" value="F:zinc ion binding"/>
    <property type="evidence" value="ECO:0007669"/>
    <property type="project" value="UniProtKB-KW"/>
</dbReference>
<evidence type="ECO:0000256" key="5">
    <source>
        <dbReference type="ARBA" id="ARBA00022833"/>
    </source>
</evidence>
<gene>
    <name evidence="17" type="primary">LOC115890404</name>
</gene>
<dbReference type="InParanoid" id="A0A6J2YQZ6"/>
<dbReference type="GO" id="GO:0005654">
    <property type="term" value="C:nucleoplasm"/>
    <property type="evidence" value="ECO:0007669"/>
    <property type="project" value="UniProtKB-SubCell"/>
</dbReference>
<keyword evidence="5" id="KW-0862">Zinc</keyword>
<keyword evidence="11" id="KW-0131">Cell cycle</keyword>
<feature type="coiled-coil region" evidence="13">
    <location>
        <begin position="394"/>
        <end position="446"/>
    </location>
</feature>
<comment type="subcellular location">
    <subcellularLocation>
        <location evidence="1">Nucleus</location>
        <location evidence="1">Nucleoplasm</location>
    </subcellularLocation>
</comment>
<evidence type="ECO:0000256" key="7">
    <source>
        <dbReference type="ARBA" id="ARBA00023054"/>
    </source>
</evidence>
<keyword evidence="14" id="KW-0812">Transmembrane</keyword>
<evidence type="ECO:0000256" key="4">
    <source>
        <dbReference type="ARBA" id="ARBA00022771"/>
    </source>
</evidence>
<evidence type="ECO:0000256" key="8">
    <source>
        <dbReference type="ARBA" id="ARBA00023125"/>
    </source>
</evidence>
<dbReference type="GO" id="GO:0043565">
    <property type="term" value="F:sequence-specific DNA binding"/>
    <property type="evidence" value="ECO:0007669"/>
    <property type="project" value="InterPro"/>
</dbReference>
<dbReference type="AlphaFoldDB" id="A0A6J2YQZ6"/>
<name>A0A6J2YQZ6_SITOR</name>
<protein>
    <submittedName>
        <fullName evidence="17">Uncharacterized protein LOC115890404</fullName>
    </submittedName>
</protein>
<evidence type="ECO:0000256" key="13">
    <source>
        <dbReference type="SAM" id="Coils"/>
    </source>
</evidence>
<comment type="similarity">
    <text evidence="2">Belongs to the THAP1 family.</text>
</comment>
<keyword evidence="4 12" id="KW-0863">Zinc-finger</keyword>
<evidence type="ECO:0000256" key="3">
    <source>
        <dbReference type="ARBA" id="ARBA00022723"/>
    </source>
</evidence>
<dbReference type="Pfam" id="PF05485">
    <property type="entry name" value="THAP"/>
    <property type="match status" value="1"/>
</dbReference>
<keyword evidence="3" id="KW-0479">Metal-binding</keyword>
<organism evidence="16 17">
    <name type="scientific">Sitophilus oryzae</name>
    <name type="common">Rice weevil</name>
    <name type="synonym">Curculio oryzae</name>
    <dbReference type="NCBI Taxonomy" id="7048"/>
    <lineage>
        <taxon>Eukaryota</taxon>
        <taxon>Metazoa</taxon>
        <taxon>Ecdysozoa</taxon>
        <taxon>Arthropoda</taxon>
        <taxon>Hexapoda</taxon>
        <taxon>Insecta</taxon>
        <taxon>Pterygota</taxon>
        <taxon>Neoptera</taxon>
        <taxon>Endopterygota</taxon>
        <taxon>Coleoptera</taxon>
        <taxon>Polyphaga</taxon>
        <taxon>Cucujiformia</taxon>
        <taxon>Curculionidae</taxon>
        <taxon>Dryophthorinae</taxon>
        <taxon>Sitophilus</taxon>
    </lineage>
</organism>
<dbReference type="InterPro" id="IPR006612">
    <property type="entry name" value="THAP_Znf"/>
</dbReference>
<keyword evidence="8 12" id="KW-0238">DNA-binding</keyword>
<evidence type="ECO:0000313" key="16">
    <source>
        <dbReference type="Proteomes" id="UP000504635"/>
    </source>
</evidence>
<keyword evidence="7 13" id="KW-0175">Coiled coil</keyword>
<keyword evidence="16" id="KW-1185">Reference proteome</keyword>
<evidence type="ECO:0000259" key="15">
    <source>
        <dbReference type="PROSITE" id="PS50950"/>
    </source>
</evidence>
<dbReference type="InterPro" id="IPR026516">
    <property type="entry name" value="THAP1/10"/>
</dbReference>
<evidence type="ECO:0000256" key="6">
    <source>
        <dbReference type="ARBA" id="ARBA00023015"/>
    </source>
</evidence>
<evidence type="ECO:0000256" key="2">
    <source>
        <dbReference type="ARBA" id="ARBA00006177"/>
    </source>
</evidence>
<evidence type="ECO:0000313" key="17">
    <source>
        <dbReference type="RefSeq" id="XP_030766493.1"/>
    </source>
</evidence>
<feature type="domain" description="THAP-type" evidence="15">
    <location>
        <begin position="41"/>
        <end position="138"/>
    </location>
</feature>
<proteinExistence type="inferred from homology"/>
<dbReference type="PANTHER" id="PTHR46600">
    <property type="entry name" value="THAP DOMAIN-CONTAINING"/>
    <property type="match status" value="1"/>
</dbReference>
<dbReference type="Proteomes" id="UP000504635">
    <property type="component" value="Unplaced"/>
</dbReference>
<evidence type="ECO:0000256" key="14">
    <source>
        <dbReference type="SAM" id="Phobius"/>
    </source>
</evidence>
<keyword evidence="9" id="KW-0804">Transcription</keyword>
<evidence type="ECO:0000256" key="10">
    <source>
        <dbReference type="ARBA" id="ARBA00023242"/>
    </source>
</evidence>
<dbReference type="PROSITE" id="PS50950">
    <property type="entry name" value="ZF_THAP"/>
    <property type="match status" value="1"/>
</dbReference>
<accession>A0A6J2YQZ6</accession>